<name>A0A642UK09_DIURU</name>
<dbReference type="EC" id="2.4.1.-" evidence="11"/>
<keyword evidence="5 11" id="KW-0808">Transferase</keyword>
<dbReference type="GO" id="GO:0005789">
    <property type="term" value="C:endoplasmic reticulum membrane"/>
    <property type="evidence" value="ECO:0007669"/>
    <property type="project" value="UniProtKB-SubCell"/>
</dbReference>
<proteinExistence type="inferred from homology"/>
<dbReference type="InterPro" id="IPR004856">
    <property type="entry name" value="Glyco_trans_ALG6/ALG8"/>
</dbReference>
<dbReference type="OrthoDB" id="1689333at2759"/>
<dbReference type="UniPathway" id="UPA00378"/>
<feature type="transmembrane region" description="Helical" evidence="11">
    <location>
        <begin position="495"/>
        <end position="516"/>
    </location>
</feature>
<dbReference type="EMBL" id="SWFT01000108">
    <property type="protein sequence ID" value="KAA8900621.1"/>
    <property type="molecule type" value="Genomic_DNA"/>
</dbReference>
<feature type="transmembrane region" description="Helical" evidence="11">
    <location>
        <begin position="395"/>
        <end position="416"/>
    </location>
</feature>
<feature type="transmembrane region" description="Helical" evidence="11">
    <location>
        <begin position="356"/>
        <end position="375"/>
    </location>
</feature>
<keyword evidence="6 11" id="KW-0812">Transmembrane</keyword>
<evidence type="ECO:0000256" key="5">
    <source>
        <dbReference type="ARBA" id="ARBA00022679"/>
    </source>
</evidence>
<feature type="transmembrane region" description="Helical" evidence="11">
    <location>
        <begin position="178"/>
        <end position="204"/>
    </location>
</feature>
<keyword evidence="13" id="KW-1185">Reference proteome</keyword>
<dbReference type="Pfam" id="PF03155">
    <property type="entry name" value="Alg6_Alg8"/>
    <property type="match status" value="1"/>
</dbReference>
<comment type="subcellular location">
    <subcellularLocation>
        <location evidence="1 11">Endoplasmic reticulum membrane</location>
        <topology evidence="1 11">Multi-pass membrane protein</topology>
    </subcellularLocation>
</comment>
<evidence type="ECO:0000256" key="4">
    <source>
        <dbReference type="ARBA" id="ARBA00022676"/>
    </source>
</evidence>
<protein>
    <recommendedName>
        <fullName evidence="11">Alpha-1,3-glucosyltransferase</fullName>
        <ecNumber evidence="11">2.4.1.-</ecNumber>
    </recommendedName>
</protein>
<evidence type="ECO:0000256" key="2">
    <source>
        <dbReference type="ARBA" id="ARBA00004922"/>
    </source>
</evidence>
<evidence type="ECO:0000256" key="8">
    <source>
        <dbReference type="ARBA" id="ARBA00022989"/>
    </source>
</evidence>
<dbReference type="Proteomes" id="UP000449547">
    <property type="component" value="Unassembled WGS sequence"/>
</dbReference>
<dbReference type="AlphaFoldDB" id="A0A642UK09"/>
<evidence type="ECO:0000256" key="10">
    <source>
        <dbReference type="ARBA" id="ARBA00047346"/>
    </source>
</evidence>
<feature type="transmembrane region" description="Helical" evidence="11">
    <location>
        <begin position="216"/>
        <end position="238"/>
    </location>
</feature>
<dbReference type="OMA" id="YHSTDFD"/>
<evidence type="ECO:0000256" key="6">
    <source>
        <dbReference type="ARBA" id="ARBA00022692"/>
    </source>
</evidence>
<evidence type="ECO:0000256" key="9">
    <source>
        <dbReference type="ARBA" id="ARBA00023136"/>
    </source>
</evidence>
<evidence type="ECO:0000256" key="1">
    <source>
        <dbReference type="ARBA" id="ARBA00004477"/>
    </source>
</evidence>
<feature type="transmembrane region" description="Helical" evidence="11">
    <location>
        <begin position="131"/>
        <end position="152"/>
    </location>
</feature>
<keyword evidence="7 11" id="KW-0256">Endoplasmic reticulum</keyword>
<reference evidence="12 13" key="1">
    <citation type="submission" date="2019-07" db="EMBL/GenBank/DDBJ databases">
        <title>Genome assembly of two rare yeast pathogens: Diutina rugosa and Trichomonascus ciferrii.</title>
        <authorList>
            <person name="Mixao V."/>
            <person name="Saus E."/>
            <person name="Hansen A."/>
            <person name="Lass-Flor C."/>
            <person name="Gabaldon T."/>
        </authorList>
    </citation>
    <scope>NUCLEOTIDE SEQUENCE [LARGE SCALE GENOMIC DNA]</scope>
    <source>
        <strain evidence="12 13">CBS 613</strain>
    </source>
</reference>
<dbReference type="PANTHER" id="PTHR12413:SF2">
    <property type="entry name" value="DOLICHYL PYROPHOSPHATE GLC1MAN9GLCNAC2 ALPHA-1,3-GLUCOSYLTRANSFERASE-RELATED"/>
    <property type="match status" value="1"/>
</dbReference>
<feature type="transmembrane region" description="Helical" evidence="11">
    <location>
        <begin position="7"/>
        <end position="26"/>
    </location>
</feature>
<keyword evidence="4 11" id="KW-0328">Glycosyltransferase</keyword>
<accession>A0A642UK09</accession>
<comment type="caution">
    <text evidence="12">The sequence shown here is derived from an EMBL/GenBank/DDBJ whole genome shotgun (WGS) entry which is preliminary data.</text>
</comment>
<dbReference type="GO" id="GO:0042283">
    <property type="term" value="F:dolichyl pyrophosphate Glc1Man9GlcNAc2 alpha-1,3-glucosyltransferase activity"/>
    <property type="evidence" value="ECO:0007669"/>
    <property type="project" value="UniProtKB-EC"/>
</dbReference>
<keyword evidence="8 11" id="KW-1133">Transmembrane helix</keyword>
<comment type="similarity">
    <text evidence="3 11">Belongs to the ALG6/ALG8 glucosyltransferase family.</text>
</comment>
<dbReference type="PANTHER" id="PTHR12413">
    <property type="entry name" value="DOLICHYL GLYCOSYLTRANSFERASE"/>
    <property type="match status" value="1"/>
</dbReference>
<dbReference type="GO" id="GO:0006487">
    <property type="term" value="P:protein N-linked glycosylation"/>
    <property type="evidence" value="ECO:0007669"/>
    <property type="project" value="TreeGrafter"/>
</dbReference>
<comment type="pathway">
    <text evidence="2 11">Protein modification; protein glycosylation.</text>
</comment>
<evidence type="ECO:0000256" key="7">
    <source>
        <dbReference type="ARBA" id="ARBA00022824"/>
    </source>
</evidence>
<keyword evidence="9 11" id="KW-0472">Membrane</keyword>
<feature type="transmembrane region" description="Helical" evidence="11">
    <location>
        <begin position="463"/>
        <end position="483"/>
    </location>
</feature>
<evidence type="ECO:0000313" key="12">
    <source>
        <dbReference type="EMBL" id="KAA8900621.1"/>
    </source>
</evidence>
<dbReference type="VEuPathDB" id="FungiDB:DIURU_003733"/>
<gene>
    <name evidence="12" type="ORF">DIURU_003733</name>
</gene>
<dbReference type="GeneID" id="54782384"/>
<dbReference type="RefSeq" id="XP_034011497.1">
    <property type="nucleotide sequence ID" value="XM_034156528.1"/>
</dbReference>
<feature type="transmembrane region" description="Helical" evidence="11">
    <location>
        <begin position="98"/>
        <end position="119"/>
    </location>
</feature>
<comment type="catalytic activity">
    <reaction evidence="10">
        <text>an alpha-D-Glc-(1-&gt;3)-alpha-D-Man-(1-&gt;2)-alpha-D-Man-(1-&gt;2)-alpha-D-Man-(1-&gt;3)-[alpha-D-Man-(1-&gt;2)-alpha-D-Man-(1-&gt;3)-[alpha-D-Man-(1-&gt;2)-alpha-D-Man-(1-&gt;6)]-alpha-D-Man-(1-&gt;6)]-beta-D-Man-(1-&gt;4)-beta-D-GlcNAc-(1-&gt;4)-alpha-D-GlcNAc-diphospho-di-trans,poly-cis-dolichol + a di-trans,poly-cis-dolichyl beta-D-glucosyl phosphate = an alpha-D-Glc-(1-&gt;3)-alpha-D-Glc-(1-&gt;3)-alpha-D-Man-(1-&gt;2)-alpha-D-Man-(1-&gt;2)-alpha-D-Man-(1-&gt;3)-[alpha-D-Man-(1-&gt;2)-alpha-D-Man-(1-&gt;3)-[alpha-D-Man-(1-&gt;2)-alpha-D-Man-(1-&gt;6)]-alpha-D-Man-(1-&gt;6)]-beta-D-Man-(1-&gt;4)-beta-D-GlcNAc-(1-&gt;4)-alpha-D-GlcNAc-diphospho-di-trans,poly-cis-dolichol + a di-trans,poly-cis-dolichyl phosphate + H(+)</text>
        <dbReference type="Rhea" id="RHEA:31307"/>
        <dbReference type="Rhea" id="RHEA-COMP:19498"/>
        <dbReference type="Rhea" id="RHEA-COMP:19502"/>
        <dbReference type="Rhea" id="RHEA-COMP:19521"/>
        <dbReference type="Rhea" id="RHEA-COMP:19522"/>
        <dbReference type="ChEBI" id="CHEBI:15378"/>
        <dbReference type="ChEBI" id="CHEBI:57525"/>
        <dbReference type="ChEBI" id="CHEBI:57683"/>
        <dbReference type="ChEBI" id="CHEBI:132521"/>
        <dbReference type="ChEBI" id="CHEBI:132522"/>
        <dbReference type="EC" id="2.4.1.265"/>
    </reaction>
    <physiologicalReaction direction="left-to-right" evidence="10">
        <dbReference type="Rhea" id="RHEA:31308"/>
    </physiologicalReaction>
</comment>
<feature type="transmembrane region" description="Helical" evidence="11">
    <location>
        <begin position="425"/>
        <end position="443"/>
    </location>
</feature>
<evidence type="ECO:0000256" key="3">
    <source>
        <dbReference type="ARBA" id="ARBA00008715"/>
    </source>
</evidence>
<feature type="transmembrane region" description="Helical" evidence="11">
    <location>
        <begin position="330"/>
        <end position="349"/>
    </location>
</feature>
<evidence type="ECO:0000313" key="13">
    <source>
        <dbReference type="Proteomes" id="UP000449547"/>
    </source>
</evidence>
<sequence>MAQYSLFNVWAVSLPLKLLLMGGYHSTDFDVHRNWMAITKNLPIAKWYFEDTNQWTLDYPPFFAYFEWVLAQLVPPVVKNDGALDIVATGNYGWPTVVFQRLTVIASEIFLFYALQTYINTSKTAAGKRRAYVVACSLALSPALLICDHIHFQYNGMLFGILTMCLARARSHRYVSSAFWFATLLCFKHIYLYLAPSIFVWLLFQCIGFKPVKFDWQLLTKIGLTVIAVFAVAFAPFARQLPQLLTRLFPFSRGLTHAYWAPNVWALYSFADRVLIQMYRHLPGVRLALDRYLGADITTKLSAGSELLASATRGLVGDVAFAILPTVTPAVTFGLTLFYMVLALIPLAMNPTYSRFVGAMTLCGYASFLFGWHVHEKAVLVVVWPFTFIAARDRSLLKPFSLLVSAGFVSLFPLIFTPMEWGVKVGYTVVWLMVFFVNFSKVTPVPRSTTPKSTGGVILDRVVQWYVLGLVPLVVVVTVLEVLETKYAVLQRLEFAKLMLTSVYCAVGVVGSWIGFNALYFGRDDLWNDDDDA</sequence>
<evidence type="ECO:0000256" key="11">
    <source>
        <dbReference type="RuleBase" id="RU363110"/>
    </source>
</evidence>
<organism evidence="12 13">
    <name type="scientific">Diutina rugosa</name>
    <name type="common">Yeast</name>
    <name type="synonym">Candida rugosa</name>
    <dbReference type="NCBI Taxonomy" id="5481"/>
    <lineage>
        <taxon>Eukaryota</taxon>
        <taxon>Fungi</taxon>
        <taxon>Dikarya</taxon>
        <taxon>Ascomycota</taxon>
        <taxon>Saccharomycotina</taxon>
        <taxon>Pichiomycetes</taxon>
        <taxon>Debaryomycetaceae</taxon>
        <taxon>Diutina</taxon>
    </lineage>
</organism>